<dbReference type="EMBL" id="JABSTR010000004">
    <property type="protein sequence ID" value="KAH9368580.1"/>
    <property type="molecule type" value="Genomic_DNA"/>
</dbReference>
<protein>
    <recommendedName>
        <fullName evidence="3">Peptidase M12B domain-containing protein</fullName>
    </recommendedName>
</protein>
<evidence type="ECO:0000313" key="4">
    <source>
        <dbReference type="EMBL" id="KAH9368580.1"/>
    </source>
</evidence>
<dbReference type="Proteomes" id="UP000821853">
    <property type="component" value="Chromosome 2"/>
</dbReference>
<feature type="region of interest" description="Disordered" evidence="2">
    <location>
        <begin position="206"/>
        <end position="232"/>
    </location>
</feature>
<feature type="domain" description="Peptidase M12B" evidence="3">
    <location>
        <begin position="237"/>
        <end position="427"/>
    </location>
</feature>
<evidence type="ECO:0000256" key="1">
    <source>
        <dbReference type="PROSITE-ProRule" id="PRU00276"/>
    </source>
</evidence>
<dbReference type="GO" id="GO:0005886">
    <property type="term" value="C:plasma membrane"/>
    <property type="evidence" value="ECO:0007669"/>
    <property type="project" value="TreeGrafter"/>
</dbReference>
<evidence type="ECO:0000256" key="2">
    <source>
        <dbReference type="SAM" id="MobiDB-lite"/>
    </source>
</evidence>
<gene>
    <name evidence="4" type="ORF">HPB48_009822</name>
</gene>
<dbReference type="PANTHER" id="PTHR45702">
    <property type="entry name" value="ADAM10/ADAM17 METALLOPEPTIDASE FAMILY MEMBER"/>
    <property type="match status" value="1"/>
</dbReference>
<dbReference type="Pfam" id="PF13574">
    <property type="entry name" value="Reprolysin_2"/>
    <property type="match status" value="1"/>
</dbReference>
<dbReference type="OMA" id="RTHIHEY"/>
<accession>A0A9J6G2J5</accession>
<dbReference type="InterPro" id="IPR001590">
    <property type="entry name" value="Peptidase_M12B"/>
</dbReference>
<proteinExistence type="predicted"/>
<evidence type="ECO:0000313" key="5">
    <source>
        <dbReference type="Proteomes" id="UP000821853"/>
    </source>
</evidence>
<dbReference type="Gene3D" id="3.40.390.10">
    <property type="entry name" value="Collagenase (Catalytic Domain)"/>
    <property type="match status" value="1"/>
</dbReference>
<dbReference type="InterPro" id="IPR024079">
    <property type="entry name" value="MetalloPept_cat_dom_sf"/>
</dbReference>
<dbReference type="InterPro" id="IPR051489">
    <property type="entry name" value="ADAM_Metalloproteinase"/>
</dbReference>
<dbReference type="GO" id="GO:0006509">
    <property type="term" value="P:membrane protein ectodomain proteolysis"/>
    <property type="evidence" value="ECO:0007669"/>
    <property type="project" value="TreeGrafter"/>
</dbReference>
<dbReference type="PANTHER" id="PTHR45702:SF2">
    <property type="entry name" value="KUZBANIAN, ISOFORM A"/>
    <property type="match status" value="1"/>
</dbReference>
<name>A0A9J6G2J5_HAELO</name>
<dbReference type="GO" id="GO:0004222">
    <property type="term" value="F:metalloendopeptidase activity"/>
    <property type="evidence" value="ECO:0007669"/>
    <property type="project" value="InterPro"/>
</dbReference>
<dbReference type="AlphaFoldDB" id="A0A9J6G2J5"/>
<reference evidence="4 5" key="1">
    <citation type="journal article" date="2020" name="Cell">
        <title>Large-Scale Comparative Analyses of Tick Genomes Elucidate Their Genetic Diversity and Vector Capacities.</title>
        <authorList>
            <consortium name="Tick Genome and Microbiome Consortium (TIGMIC)"/>
            <person name="Jia N."/>
            <person name="Wang J."/>
            <person name="Shi W."/>
            <person name="Du L."/>
            <person name="Sun Y."/>
            <person name="Zhan W."/>
            <person name="Jiang J.F."/>
            <person name="Wang Q."/>
            <person name="Zhang B."/>
            <person name="Ji P."/>
            <person name="Bell-Sakyi L."/>
            <person name="Cui X.M."/>
            <person name="Yuan T.T."/>
            <person name="Jiang B.G."/>
            <person name="Yang W.F."/>
            <person name="Lam T.T."/>
            <person name="Chang Q.C."/>
            <person name="Ding S.J."/>
            <person name="Wang X.J."/>
            <person name="Zhu J.G."/>
            <person name="Ruan X.D."/>
            <person name="Zhao L."/>
            <person name="Wei J.T."/>
            <person name="Ye R.Z."/>
            <person name="Que T.C."/>
            <person name="Du C.H."/>
            <person name="Zhou Y.H."/>
            <person name="Cheng J.X."/>
            <person name="Dai P.F."/>
            <person name="Guo W.B."/>
            <person name="Han X.H."/>
            <person name="Huang E.J."/>
            <person name="Li L.F."/>
            <person name="Wei W."/>
            <person name="Gao Y.C."/>
            <person name="Liu J.Z."/>
            <person name="Shao H.Z."/>
            <person name="Wang X."/>
            <person name="Wang C.C."/>
            <person name="Yang T.C."/>
            <person name="Huo Q.B."/>
            <person name="Li W."/>
            <person name="Chen H.Y."/>
            <person name="Chen S.E."/>
            <person name="Zhou L.G."/>
            <person name="Ni X.B."/>
            <person name="Tian J.H."/>
            <person name="Sheng Y."/>
            <person name="Liu T."/>
            <person name="Pan Y.S."/>
            <person name="Xia L.Y."/>
            <person name="Li J."/>
            <person name="Zhao F."/>
            <person name="Cao W.C."/>
        </authorList>
    </citation>
    <scope>NUCLEOTIDE SEQUENCE [LARGE SCALE GENOMIC DNA]</scope>
    <source>
        <strain evidence="4">HaeL-2018</strain>
    </source>
</reference>
<dbReference type="OrthoDB" id="6500773at2759"/>
<feature type="active site" evidence="1">
    <location>
        <position position="421"/>
    </location>
</feature>
<dbReference type="PROSITE" id="PS50215">
    <property type="entry name" value="ADAM_MEPRO"/>
    <property type="match status" value="1"/>
</dbReference>
<comment type="caution">
    <text evidence="1">Lacks conserved residue(s) required for the propagation of feature annotation.</text>
</comment>
<dbReference type="VEuPathDB" id="VectorBase:HLOH_064132"/>
<dbReference type="GO" id="GO:0007219">
    <property type="term" value="P:Notch signaling pathway"/>
    <property type="evidence" value="ECO:0007669"/>
    <property type="project" value="TreeGrafter"/>
</dbReference>
<comment type="caution">
    <text evidence="4">The sequence shown here is derived from an EMBL/GenBank/DDBJ whole genome shotgun (WGS) entry which is preliminary data.</text>
</comment>
<organism evidence="4 5">
    <name type="scientific">Haemaphysalis longicornis</name>
    <name type="common">Bush tick</name>
    <dbReference type="NCBI Taxonomy" id="44386"/>
    <lineage>
        <taxon>Eukaryota</taxon>
        <taxon>Metazoa</taxon>
        <taxon>Ecdysozoa</taxon>
        <taxon>Arthropoda</taxon>
        <taxon>Chelicerata</taxon>
        <taxon>Arachnida</taxon>
        <taxon>Acari</taxon>
        <taxon>Parasitiformes</taxon>
        <taxon>Ixodida</taxon>
        <taxon>Ixodoidea</taxon>
        <taxon>Ixodidae</taxon>
        <taxon>Haemaphysalinae</taxon>
        <taxon>Haemaphysalis</taxon>
    </lineage>
</organism>
<sequence>MFVRHFEPLSYEPLRVHRDHVRLRRSVDQHRRGHVYLRFQGFNRLFNLKLRPDTSVFHKDLVMETQSHGRVKPEINHIYAGELVGEPSSHVYGALLDGVFQGSIQSAHGRYYVEKAQPYFRRRQPFHSVLYDSRDVRYPARTGAGGWCGVTPDTERWMYDVMRRRSPGPQPSHRHIRMASNLRTHIHEYRDRGDRWTGRKPLWEAGAEDEGAEDEQQRVDVPAKNASARMSTRTSRRVCNLKLSVDHMLYGALHDEGSSAPRTRKAITGLVASHVNRASGIFRRTNFGGIQDISFIVHKIVVNDSRSCAEGVKQTNPFCSDAIDAPYLLHLTSRENNDDFCLAYTWTYRDFADGVLGLAWIAKAQLGQGGICEKNRPSVDTKPGTNEYQQYHLSLNTGIITFVNYNSFISFAVSEVTFAHELGHNFGSPEAPRMRPA</sequence>
<keyword evidence="5" id="KW-1185">Reference proteome</keyword>
<evidence type="ECO:0000259" key="3">
    <source>
        <dbReference type="PROSITE" id="PS50215"/>
    </source>
</evidence>
<dbReference type="SUPFAM" id="SSF55486">
    <property type="entry name" value="Metalloproteases ('zincins'), catalytic domain"/>
    <property type="match status" value="1"/>
</dbReference>